<dbReference type="STRING" id="360107.CHAB381_0527"/>
<name>A7I0S4_CAMHC</name>
<reference evidence="3" key="1">
    <citation type="submission" date="2007-07" db="EMBL/GenBank/DDBJ databases">
        <title>Complete genome sequence of Campylobacter hominis ATCC BAA-381, a commensal isolated from the human gastrointestinal tract.</title>
        <authorList>
            <person name="Fouts D.E."/>
            <person name="Mongodin E.F."/>
            <person name="Puiu D."/>
            <person name="Sebastian Y."/>
            <person name="Miller W.G."/>
            <person name="Mandrell R.E."/>
            <person name="Nelson K.E."/>
        </authorList>
    </citation>
    <scope>NUCLEOTIDE SEQUENCE [LARGE SCALE GENOMIC DNA]</scope>
    <source>
        <strain evidence="3">ATCC BAA-381 / LMG 19568 / NCTC 13146 / CH001A</strain>
    </source>
</reference>
<keyword evidence="1" id="KW-0732">Signal</keyword>
<accession>A7I0S4</accession>
<keyword evidence="3" id="KW-1185">Reference proteome</keyword>
<evidence type="ECO:0000256" key="1">
    <source>
        <dbReference type="SAM" id="SignalP"/>
    </source>
</evidence>
<evidence type="ECO:0008006" key="4">
    <source>
        <dbReference type="Google" id="ProtNLM"/>
    </source>
</evidence>
<feature type="signal peptide" evidence="1">
    <location>
        <begin position="1"/>
        <end position="18"/>
    </location>
</feature>
<dbReference type="AlphaFoldDB" id="A7I0S4"/>
<sequence length="147" mass="16790">MRKSFLILVCALATSLCAADFSGKSSDELIKSLNTKDPVVFADAMFELRKRVGEQNKIIFKMRSAMCEQMSSKTPEERFKFKGEVHKAMSDKIEKLSSGEKAEFFENMGFSKNMKNNKNCGCNFDMMNDMMNNCARANDCRKMPKFK</sequence>
<dbReference type="HOGENOM" id="CLU_1764631_0_0_7"/>
<dbReference type="EMBL" id="CP000776">
    <property type="protein sequence ID" value="ABS51613.1"/>
    <property type="molecule type" value="Genomic_DNA"/>
</dbReference>
<dbReference type="InterPro" id="IPR009488">
    <property type="entry name" value="DUF1104"/>
</dbReference>
<dbReference type="Proteomes" id="UP000002407">
    <property type="component" value="Chromosome"/>
</dbReference>
<evidence type="ECO:0000313" key="3">
    <source>
        <dbReference type="Proteomes" id="UP000002407"/>
    </source>
</evidence>
<dbReference type="RefSeq" id="WP_012108402.1">
    <property type="nucleotide sequence ID" value="NC_009714.1"/>
</dbReference>
<proteinExistence type="predicted"/>
<dbReference type="OrthoDB" id="5328408at2"/>
<feature type="chain" id="PRO_5002707590" description="DUF1104 domain-containing protein" evidence="1">
    <location>
        <begin position="19"/>
        <end position="147"/>
    </location>
</feature>
<dbReference type="KEGG" id="cha:CHAB381_0527"/>
<evidence type="ECO:0000313" key="2">
    <source>
        <dbReference type="EMBL" id="ABS51613.1"/>
    </source>
</evidence>
<protein>
    <recommendedName>
        <fullName evidence="4">DUF1104 domain-containing protein</fullName>
    </recommendedName>
</protein>
<dbReference type="Pfam" id="PF06518">
    <property type="entry name" value="DUF1104"/>
    <property type="match status" value="1"/>
</dbReference>
<organism evidence="2 3">
    <name type="scientific">Campylobacter hominis (strain ATCC BAA-381 / DSM 21671 / CCUG 45161 / LMG 19568 / NCTC 13146 / CH001A)</name>
    <dbReference type="NCBI Taxonomy" id="360107"/>
    <lineage>
        <taxon>Bacteria</taxon>
        <taxon>Pseudomonadati</taxon>
        <taxon>Campylobacterota</taxon>
        <taxon>Epsilonproteobacteria</taxon>
        <taxon>Campylobacterales</taxon>
        <taxon>Campylobacteraceae</taxon>
        <taxon>Campylobacter</taxon>
    </lineage>
</organism>
<dbReference type="eggNOG" id="ENOG50319PJ">
    <property type="taxonomic scope" value="Bacteria"/>
</dbReference>
<gene>
    <name evidence="2" type="ordered locus">CHAB381_0527</name>
</gene>